<accession>A0ACB5R9W0</accession>
<organism evidence="1 2">
    <name type="scientific">Inconstantimicrobium mannanitabidum</name>
    <dbReference type="NCBI Taxonomy" id="1604901"/>
    <lineage>
        <taxon>Bacteria</taxon>
        <taxon>Bacillati</taxon>
        <taxon>Bacillota</taxon>
        <taxon>Clostridia</taxon>
        <taxon>Eubacteriales</taxon>
        <taxon>Clostridiaceae</taxon>
        <taxon>Inconstantimicrobium</taxon>
    </lineage>
</organism>
<sequence>MAKKKVTAKELQGKKPVTLEIGGKEYELTYNFGVLGELEECYGTVEKAMQELQKGKIKAISRWIWANMLVQDDNENLTVRQVERMLNVDFMERVIEKMNLAMEQSFGDPTGEELGE</sequence>
<proteinExistence type="predicted"/>
<keyword evidence="2" id="KW-1185">Reference proteome</keyword>
<gene>
    <name evidence="1" type="ORF">rsdtw13_09070</name>
</gene>
<dbReference type="EMBL" id="BROD01000001">
    <property type="protein sequence ID" value="GKX65649.1"/>
    <property type="molecule type" value="Genomic_DNA"/>
</dbReference>
<protein>
    <submittedName>
        <fullName evidence="1">Uncharacterized protein</fullName>
    </submittedName>
</protein>
<name>A0ACB5R9W0_9CLOT</name>
<dbReference type="Proteomes" id="UP001058074">
    <property type="component" value="Unassembled WGS sequence"/>
</dbReference>
<evidence type="ECO:0000313" key="1">
    <source>
        <dbReference type="EMBL" id="GKX65649.1"/>
    </source>
</evidence>
<comment type="caution">
    <text evidence="1">The sequence shown here is derived from an EMBL/GenBank/DDBJ whole genome shotgun (WGS) entry which is preliminary data.</text>
</comment>
<evidence type="ECO:0000313" key="2">
    <source>
        <dbReference type="Proteomes" id="UP001058074"/>
    </source>
</evidence>
<reference evidence="1" key="1">
    <citation type="journal article" date="2025" name="Int. J. Syst. Evol. Microbiol.">
        <title>Inconstantimicrobium mannanitabidum sp. nov., a novel member of the family Clostridiaceae isolated from anoxic soil under the treatment of reductive soil disinfestation.</title>
        <authorList>
            <person name="Ueki A."/>
            <person name="Tonouchi A."/>
            <person name="Honma S."/>
            <person name="Kaku N."/>
            <person name="Ueki K."/>
        </authorList>
    </citation>
    <scope>NUCLEOTIDE SEQUENCE</scope>
    <source>
        <strain evidence="1">TW13</strain>
    </source>
</reference>